<feature type="transmembrane region" description="Helical" evidence="1">
    <location>
        <begin position="112"/>
        <end position="131"/>
    </location>
</feature>
<feature type="transmembrane region" description="Helical" evidence="1">
    <location>
        <begin position="336"/>
        <end position="357"/>
    </location>
</feature>
<dbReference type="Pfam" id="PF11028">
    <property type="entry name" value="TMEM260-like"/>
    <property type="match status" value="1"/>
</dbReference>
<organism evidence="2 3">
    <name type="scientific">Leptospira andrefontaineae</name>
    <dbReference type="NCBI Taxonomy" id="2484976"/>
    <lineage>
        <taxon>Bacteria</taxon>
        <taxon>Pseudomonadati</taxon>
        <taxon>Spirochaetota</taxon>
        <taxon>Spirochaetia</taxon>
        <taxon>Leptospirales</taxon>
        <taxon>Leptospiraceae</taxon>
        <taxon>Leptospira</taxon>
    </lineage>
</organism>
<keyword evidence="3" id="KW-1185">Reference proteome</keyword>
<dbReference type="AlphaFoldDB" id="A0A4R9HCX8"/>
<protein>
    <submittedName>
        <fullName evidence="2">DUF2723 domain-containing protein</fullName>
    </submittedName>
</protein>
<reference evidence="2" key="1">
    <citation type="journal article" date="2019" name="PLoS Negl. Trop. Dis.">
        <title>Revisiting the worldwide diversity of Leptospira species in the environment.</title>
        <authorList>
            <person name="Vincent A.T."/>
            <person name="Schiettekatte O."/>
            <person name="Bourhy P."/>
            <person name="Veyrier F.J."/>
            <person name="Picardeau M."/>
        </authorList>
    </citation>
    <scope>NUCLEOTIDE SEQUENCE [LARGE SCALE GENOMIC DNA]</scope>
    <source>
        <strain evidence="2">201800301</strain>
    </source>
</reference>
<dbReference type="InterPro" id="IPR021280">
    <property type="entry name" value="TMEM260-like"/>
</dbReference>
<comment type="caution">
    <text evidence="2">The sequence shown here is derived from an EMBL/GenBank/DDBJ whole genome shotgun (WGS) entry which is preliminary data.</text>
</comment>
<feature type="transmembrane region" description="Helical" evidence="1">
    <location>
        <begin position="20"/>
        <end position="36"/>
    </location>
</feature>
<dbReference type="Proteomes" id="UP000298097">
    <property type="component" value="Unassembled WGS sequence"/>
</dbReference>
<evidence type="ECO:0000256" key="1">
    <source>
        <dbReference type="SAM" id="Phobius"/>
    </source>
</evidence>
<feature type="transmembrane region" description="Helical" evidence="1">
    <location>
        <begin position="369"/>
        <end position="387"/>
    </location>
</feature>
<keyword evidence="1" id="KW-1133">Transmembrane helix</keyword>
<gene>
    <name evidence="2" type="ORF">EHO65_01210</name>
</gene>
<dbReference type="PANTHER" id="PTHR16214">
    <property type="entry name" value="TRANSMEMBRANE PROTEIN 260"/>
    <property type="match status" value="1"/>
</dbReference>
<keyword evidence="1" id="KW-0472">Membrane</keyword>
<feature type="transmembrane region" description="Helical" evidence="1">
    <location>
        <begin position="165"/>
        <end position="193"/>
    </location>
</feature>
<dbReference type="OrthoDB" id="304403at2"/>
<evidence type="ECO:0000313" key="2">
    <source>
        <dbReference type="EMBL" id="TGK44687.1"/>
    </source>
</evidence>
<dbReference type="RefSeq" id="WP_135772427.1">
    <property type="nucleotide sequence ID" value="NZ_RQEY01000001.1"/>
</dbReference>
<accession>A0A4R9HCX8</accession>
<feature type="transmembrane region" description="Helical" evidence="1">
    <location>
        <begin position="280"/>
        <end position="299"/>
    </location>
</feature>
<dbReference type="PANTHER" id="PTHR16214:SF3">
    <property type="entry name" value="TRANSMEMBRANE PROTEIN 260"/>
    <property type="match status" value="1"/>
</dbReference>
<dbReference type="InterPro" id="IPR052724">
    <property type="entry name" value="GT117_domain-containing"/>
</dbReference>
<evidence type="ECO:0000313" key="3">
    <source>
        <dbReference type="Proteomes" id="UP000298097"/>
    </source>
</evidence>
<sequence>MKSAVDSIGYLFEKNTDRSVSILLFLFFLISYSYIAPSHVTFEDSGSFLLVALNAGIAHPPGYPLYSLLGKIVSSLIFWGSPAFQVHFMNCLLGAGTATLLYLFVRRWKYSLDSSLLAAVLFGSAFTVVYQSVVAEVYILNSFLFLLSWFYLIKFEESKIKTHILLFGLFSGLSMSCHWPLAVLSSFSFLPILWSERKKVFEYKYFLIFGFLLGLTPYLYFFVAHYFTDFLFLGPIRSLGDFFYVLLRKDREDSNVFSTATFKDSVEFIVGFISFSAEDLVYFGLFISLVGFILSFVLIGRLRSVSLFLALLSNSVFLLFLWRAEWNALTKDLYRFYNITPLLALCIYFAIGWDFFLKYISSSLYKRSFSILILIFILGFFFYKTIWKVQQSTDKFAYSYAKEVLSELPAKSSLLVHSDMDAPEIAYAHYGENFRPDLELNSQLAAMLPRKIFDRRFNNTNESRRIPLLNYISHRLDKGIKVFTTKKIVAFDDKTAPFPLSYSYRGLVYEISNTPQPDGISEKTYRFAISELDREILTFKDRKIWSYYRNQIVGEYCKIVVEARMYHTAFEYIPVCILMAAQSLNAYEKKFPESDEYFLKVIPYLKDLYVSEQADIVRQFLINRVHWVNSGMDNRRMEILMKEGIQIAIPIASRMKKCDHPLLYTMEEIDRQLSLGLSKSLTETRQKVCSK</sequence>
<keyword evidence="1" id="KW-0812">Transmembrane</keyword>
<feature type="transmembrane region" description="Helical" evidence="1">
    <location>
        <begin position="86"/>
        <end position="105"/>
    </location>
</feature>
<feature type="transmembrane region" description="Helical" evidence="1">
    <location>
        <begin position="306"/>
        <end position="324"/>
    </location>
</feature>
<feature type="transmembrane region" description="Helical" evidence="1">
    <location>
        <begin position="205"/>
        <end position="223"/>
    </location>
</feature>
<proteinExistence type="predicted"/>
<dbReference type="EMBL" id="RQEY01000001">
    <property type="protein sequence ID" value="TGK44687.1"/>
    <property type="molecule type" value="Genomic_DNA"/>
</dbReference>
<name>A0A4R9HCX8_9LEPT</name>